<name>A0A7X1Z7X2_9LACT</name>
<organism evidence="1 2">
    <name type="scientific">Lactococcus hircilactis</name>
    <dbReference type="NCBI Taxonomy" id="1494462"/>
    <lineage>
        <taxon>Bacteria</taxon>
        <taxon>Bacillati</taxon>
        <taxon>Bacillota</taxon>
        <taxon>Bacilli</taxon>
        <taxon>Lactobacillales</taxon>
        <taxon>Streptococcaceae</taxon>
        <taxon>Lactococcus</taxon>
    </lineage>
</organism>
<dbReference type="RefSeq" id="WP_170272342.1">
    <property type="nucleotide sequence ID" value="NZ_CBCRWP010000039.1"/>
</dbReference>
<dbReference type="EMBL" id="WITJ01000001">
    <property type="protein sequence ID" value="MQW38357.1"/>
    <property type="molecule type" value="Genomic_DNA"/>
</dbReference>
<keyword evidence="2" id="KW-1185">Reference proteome</keyword>
<accession>A0A7X1Z7X2</accession>
<evidence type="ECO:0000313" key="1">
    <source>
        <dbReference type="EMBL" id="MQW38357.1"/>
    </source>
</evidence>
<reference evidence="1 2" key="1">
    <citation type="submission" date="2019-10" db="EMBL/GenBank/DDBJ databases">
        <authorList>
            <person name="Dong K."/>
        </authorList>
    </citation>
    <scope>NUCLEOTIDE SEQUENCE [LARGE SCALE GENOMIC DNA]</scope>
    <source>
        <strain evidence="1 2">DSM 28960</strain>
    </source>
</reference>
<dbReference type="Proteomes" id="UP000439550">
    <property type="component" value="Unassembled WGS sequence"/>
</dbReference>
<dbReference type="AlphaFoldDB" id="A0A7X1Z7X2"/>
<sequence length="312" mass="35819">MKQHNKKTVSSYFNLNKTQSELEFLDVRLDTDVRLYIDPAAFIALDNNWGQKCTKIIKDYFQKVINYIKQGNKKKASDLLSGLREPNEIHLGNSLGPSNGKGVGDDRAKKLYDALSESKAVSSGLLEDLEDTAFMIDGIGPDMISDIIANIIRKELIEFTQKMCKKYDIPKYEVNSGPILNLEQECWENIKVELPGPESPNGRYEKLILIPKDIVCRTPSYEARKFNNDNIIPLIVEKEFEKGFGRLLNGSLKPYTKRTIKDRQKGRSIKSINRDFIKENPEVLLEYKKHRHSFSRMSDEEIFKIIDELPAV</sequence>
<comment type="caution">
    <text evidence="1">The sequence shown here is derived from an EMBL/GenBank/DDBJ whole genome shotgun (WGS) entry which is preliminary data.</text>
</comment>
<proteinExistence type="predicted"/>
<protein>
    <submittedName>
        <fullName evidence="1">Uncharacterized protein</fullName>
    </submittedName>
</protein>
<evidence type="ECO:0000313" key="2">
    <source>
        <dbReference type="Proteomes" id="UP000439550"/>
    </source>
</evidence>
<gene>
    <name evidence="1" type="ORF">GHI93_00115</name>
</gene>